<proteinExistence type="predicted"/>
<protein>
    <recommendedName>
        <fullName evidence="3">Lipoprotein</fullName>
    </recommendedName>
</protein>
<dbReference type="RefSeq" id="WP_230477575.1">
    <property type="nucleotide sequence ID" value="NZ_CP072842.1"/>
</dbReference>
<name>A0ABX7XG26_9FLAO</name>
<evidence type="ECO:0008006" key="3">
    <source>
        <dbReference type="Google" id="ProtNLM"/>
    </source>
</evidence>
<reference evidence="1 2" key="1">
    <citation type="journal article" date="2021" name="Int. J. Syst. Evol. Microbiol.">
        <title>Faecalibacter bovis sp. nov., isolated from cow faeces.</title>
        <authorList>
            <person name="Li F."/>
            <person name="Zhao W."/>
            <person name="Hong Q."/>
            <person name="Shao Q."/>
            <person name="Song J."/>
            <person name="Yang S."/>
        </authorList>
    </citation>
    <scope>NUCLEOTIDE SEQUENCE [LARGE SCALE GENOMIC DNA]</scope>
    <source>
        <strain evidence="1 2">ZY171143</strain>
    </source>
</reference>
<reference evidence="2" key="2">
    <citation type="submission" date="2021-04" db="EMBL/GenBank/DDBJ databases">
        <title>Taxonomy of Flavobacteriaceae bacterium ZY171143.</title>
        <authorList>
            <person name="Li F."/>
        </authorList>
    </citation>
    <scope>NUCLEOTIDE SEQUENCE [LARGE SCALE GENOMIC DNA]</scope>
    <source>
        <strain evidence="2">ZY171143</strain>
    </source>
</reference>
<dbReference type="EMBL" id="CP072842">
    <property type="protein sequence ID" value="QTV06791.1"/>
    <property type="molecule type" value="Genomic_DNA"/>
</dbReference>
<keyword evidence="2" id="KW-1185">Reference proteome</keyword>
<dbReference type="Proteomes" id="UP000672011">
    <property type="component" value="Chromosome"/>
</dbReference>
<organism evidence="1 2">
    <name type="scientific">Faecalibacter bovis</name>
    <dbReference type="NCBI Taxonomy" id="2898187"/>
    <lineage>
        <taxon>Bacteria</taxon>
        <taxon>Pseudomonadati</taxon>
        <taxon>Bacteroidota</taxon>
        <taxon>Flavobacteriia</taxon>
        <taxon>Flavobacteriales</taxon>
        <taxon>Weeksellaceae</taxon>
        <taxon>Faecalibacter</taxon>
    </lineage>
</organism>
<accession>A0ABX7XG26</accession>
<gene>
    <name evidence="1" type="ORF">J9309_05605</name>
</gene>
<evidence type="ECO:0000313" key="1">
    <source>
        <dbReference type="EMBL" id="QTV06791.1"/>
    </source>
</evidence>
<evidence type="ECO:0000313" key="2">
    <source>
        <dbReference type="Proteomes" id="UP000672011"/>
    </source>
</evidence>
<sequence>MSFNKLLLGLVAISAFVFTSCGGKKKGELQKYQIERPALDVFKYRETIKDSLPYVLEGITEAQVKEAQGKFGKIDIFNLKDIKEEDDNGQVVYVSTYDVEYENGIGTETFKIKSIKKHPKVVAYSYDIKEKAATVDTIKVDSVK</sequence>